<evidence type="ECO:0000313" key="2">
    <source>
        <dbReference type="EMBL" id="PAV12775.1"/>
    </source>
</evidence>
<keyword evidence="1" id="KW-1133">Transmembrane helix</keyword>
<comment type="caution">
    <text evidence="2">The sequence shown here is derived from an EMBL/GenBank/DDBJ whole genome shotgun (WGS) entry which is preliminary data.</text>
</comment>
<dbReference type="EMBL" id="LMVP01000179">
    <property type="protein sequence ID" value="PAV12775.1"/>
    <property type="molecule type" value="Genomic_DNA"/>
</dbReference>
<keyword evidence="1" id="KW-0472">Membrane</keyword>
<keyword evidence="3" id="KW-1185">Reference proteome</keyword>
<proteinExistence type="predicted"/>
<protein>
    <submittedName>
        <fullName evidence="2">Uncharacterized protein</fullName>
    </submittedName>
</protein>
<name>A0A2A2HTY7_9EURY</name>
<reference evidence="2 3" key="1">
    <citation type="journal article" date="2017" name="BMC Genomics">
        <title>Genomic analysis of methanogenic archaea reveals a shift towards energy conservation.</title>
        <authorList>
            <person name="Gilmore S.P."/>
            <person name="Henske J.K."/>
            <person name="Sexton J.A."/>
            <person name="Solomon K.V."/>
            <person name="Seppala S."/>
            <person name="Yoo J.I."/>
            <person name="Huyett L.M."/>
            <person name="Pressman A."/>
            <person name="Cogan J.Z."/>
            <person name="Kivenson V."/>
            <person name="Peng X."/>
            <person name="Tan Y."/>
            <person name="Valentine D.L."/>
            <person name="O'Malley M.A."/>
        </authorList>
    </citation>
    <scope>NUCLEOTIDE SEQUENCE [LARGE SCALE GENOMIC DNA]</scope>
    <source>
        <strain evidence="2 3">MC-15</strain>
    </source>
</reference>
<evidence type="ECO:0000256" key="1">
    <source>
        <dbReference type="SAM" id="Phobius"/>
    </source>
</evidence>
<evidence type="ECO:0000313" key="3">
    <source>
        <dbReference type="Proteomes" id="UP000218164"/>
    </source>
</evidence>
<feature type="transmembrane region" description="Helical" evidence="1">
    <location>
        <begin position="7"/>
        <end position="28"/>
    </location>
</feature>
<dbReference type="AlphaFoldDB" id="A0A2A2HTY7"/>
<sequence>MILRLPALSMIFVGLVSISILVEFGLIHKFSRTVSPIFACTNLPDTCALTYLVSIGSLVATNRCFSRQKGKLPGE</sequence>
<gene>
    <name evidence="2" type="ORF">ASJ81_05755</name>
</gene>
<organism evidence="2 3">
    <name type="scientific">Methanosarcina spelaei</name>
    <dbReference type="NCBI Taxonomy" id="1036679"/>
    <lineage>
        <taxon>Archaea</taxon>
        <taxon>Methanobacteriati</taxon>
        <taxon>Methanobacteriota</taxon>
        <taxon>Stenosarchaea group</taxon>
        <taxon>Methanomicrobia</taxon>
        <taxon>Methanosarcinales</taxon>
        <taxon>Methanosarcinaceae</taxon>
        <taxon>Methanosarcina</taxon>
    </lineage>
</organism>
<feature type="transmembrane region" description="Helical" evidence="1">
    <location>
        <begin position="48"/>
        <end position="65"/>
    </location>
</feature>
<keyword evidence="1" id="KW-0812">Transmembrane</keyword>
<accession>A0A2A2HTY7</accession>
<dbReference type="Proteomes" id="UP000218164">
    <property type="component" value="Unassembled WGS sequence"/>
</dbReference>